<dbReference type="Proteomes" id="UP001055879">
    <property type="component" value="Linkage Group LG01"/>
</dbReference>
<sequence length="332" mass="36382">MFVRSLVINLFSPSLQGVYIYLLNLGSQSKPYTDTCDSSLGVTKCSDSILTGKNRYLWMDLNAGPVDYRPAALSGDGVLPRDEGFVLLHMVLHRLHKGTPCSSRYRDHGFLLPDEVYESFDKQKNGRFQMNSLIYLCIFVQYARESTTVLYYTKVQLGSPPKEYYVQIDAGSDVFIGQLQLMQWLPYIKWTPRDLTISDRAVDGIFGFGQQGLSIFAQLSSQGISPDSFSHCRVGSDSESNSVNGQTLAIDPSTFTISDNQGGTIIDSGTTLAYLAEESYNGGCSMSVNVSSNSSGGRSEVVNAGQIGGSSSLRTSHYNLIPILILAVIFSL</sequence>
<dbReference type="EMBL" id="CM042047">
    <property type="protein sequence ID" value="KAI3771418.1"/>
    <property type="molecule type" value="Genomic_DNA"/>
</dbReference>
<reference evidence="2" key="1">
    <citation type="journal article" date="2022" name="Mol. Ecol. Resour.">
        <title>The genomes of chicory, endive, great burdock and yacon provide insights into Asteraceae palaeo-polyploidization history and plant inulin production.</title>
        <authorList>
            <person name="Fan W."/>
            <person name="Wang S."/>
            <person name="Wang H."/>
            <person name="Wang A."/>
            <person name="Jiang F."/>
            <person name="Liu H."/>
            <person name="Zhao H."/>
            <person name="Xu D."/>
            <person name="Zhang Y."/>
        </authorList>
    </citation>
    <scope>NUCLEOTIDE SEQUENCE [LARGE SCALE GENOMIC DNA]</scope>
    <source>
        <strain evidence="2">cv. Niubang</strain>
    </source>
</reference>
<organism evidence="1 2">
    <name type="scientific">Arctium lappa</name>
    <name type="common">Greater burdock</name>
    <name type="synonym">Lappa major</name>
    <dbReference type="NCBI Taxonomy" id="4217"/>
    <lineage>
        <taxon>Eukaryota</taxon>
        <taxon>Viridiplantae</taxon>
        <taxon>Streptophyta</taxon>
        <taxon>Embryophyta</taxon>
        <taxon>Tracheophyta</taxon>
        <taxon>Spermatophyta</taxon>
        <taxon>Magnoliopsida</taxon>
        <taxon>eudicotyledons</taxon>
        <taxon>Gunneridae</taxon>
        <taxon>Pentapetalae</taxon>
        <taxon>asterids</taxon>
        <taxon>campanulids</taxon>
        <taxon>Asterales</taxon>
        <taxon>Asteraceae</taxon>
        <taxon>Carduoideae</taxon>
        <taxon>Cardueae</taxon>
        <taxon>Arctiinae</taxon>
        <taxon>Arctium</taxon>
    </lineage>
</organism>
<accession>A0ACB9FKF5</accession>
<evidence type="ECO:0000313" key="2">
    <source>
        <dbReference type="Proteomes" id="UP001055879"/>
    </source>
</evidence>
<name>A0ACB9FKF5_ARCLA</name>
<comment type="caution">
    <text evidence="1">The sequence shown here is derived from an EMBL/GenBank/DDBJ whole genome shotgun (WGS) entry which is preliminary data.</text>
</comment>
<evidence type="ECO:0000313" key="1">
    <source>
        <dbReference type="EMBL" id="KAI3771418.1"/>
    </source>
</evidence>
<proteinExistence type="predicted"/>
<protein>
    <submittedName>
        <fullName evidence="1">Uncharacterized protein</fullName>
    </submittedName>
</protein>
<reference evidence="1 2" key="2">
    <citation type="journal article" date="2022" name="Mol. Ecol. Resour.">
        <title>The genomes of chicory, endive, great burdock and yacon provide insights into Asteraceae paleo-polyploidization history and plant inulin production.</title>
        <authorList>
            <person name="Fan W."/>
            <person name="Wang S."/>
            <person name="Wang H."/>
            <person name="Wang A."/>
            <person name="Jiang F."/>
            <person name="Liu H."/>
            <person name="Zhao H."/>
            <person name="Xu D."/>
            <person name="Zhang Y."/>
        </authorList>
    </citation>
    <scope>NUCLEOTIDE SEQUENCE [LARGE SCALE GENOMIC DNA]</scope>
    <source>
        <strain evidence="2">cv. Niubang</strain>
    </source>
</reference>
<gene>
    <name evidence="1" type="ORF">L6452_02582</name>
</gene>
<keyword evidence="2" id="KW-1185">Reference proteome</keyword>